<evidence type="ECO:0000259" key="2">
    <source>
        <dbReference type="Pfam" id="PF13966"/>
    </source>
</evidence>
<name>A0ABR2DYX6_9ROSI</name>
<dbReference type="Pfam" id="PF13456">
    <property type="entry name" value="RVT_3"/>
    <property type="match status" value="1"/>
</dbReference>
<gene>
    <name evidence="3" type="ORF">V6N12_038858</name>
</gene>
<protein>
    <recommendedName>
        <fullName evidence="5">RNase H type-1 domain-containing protein</fullName>
    </recommendedName>
</protein>
<sequence>MREFLPEVVLDHLAATPPPLPHLGEDVLGWRWDAKREFRVSSAYSVLMQDGARIRNSKWTRIWSLKVPQRVKVFLWITAHQRLLTNVERVRRHIASSDMCGLCLSEPEDIDHVLRRCEKAKDLWRNVLGREVAASLDSLPFEEWLHGNISCRLPEIIDRADWDMEFAIYVWLLWKLRCSLVLDLNFVERGSVWDRGRRLFLECKAINTAAVRGPAMELNTETRWVSPPRGWIKCRCSVLMAELWAMYDGLRHAWEAGFRNIEIESDNKEVVNICNGTSSALKVSVLVSHIVELLKREWRINVKHVSRSCNAVADLLAKLGQQGSMQGFRFATPPAAVAFAVEADRCQGRDDSVTAVVDIDGSVTAVVD</sequence>
<dbReference type="CDD" id="cd06222">
    <property type="entry name" value="RNase_H_like"/>
    <property type="match status" value="1"/>
</dbReference>
<dbReference type="Pfam" id="PF13966">
    <property type="entry name" value="zf-RVT"/>
    <property type="match status" value="1"/>
</dbReference>
<dbReference type="InterPro" id="IPR036397">
    <property type="entry name" value="RNaseH_sf"/>
</dbReference>
<feature type="domain" description="Reverse transcriptase zinc-binding" evidence="2">
    <location>
        <begin position="38"/>
        <end position="124"/>
    </location>
</feature>
<reference evidence="3 4" key="1">
    <citation type="journal article" date="2024" name="G3 (Bethesda)">
        <title>Genome assembly of Hibiscus sabdariffa L. provides insights into metabolisms of medicinal natural products.</title>
        <authorList>
            <person name="Kim T."/>
        </authorList>
    </citation>
    <scope>NUCLEOTIDE SEQUENCE [LARGE SCALE GENOMIC DNA]</scope>
    <source>
        <strain evidence="3">TK-2024</strain>
        <tissue evidence="3">Old leaves</tissue>
    </source>
</reference>
<dbReference type="SUPFAM" id="SSF53098">
    <property type="entry name" value="Ribonuclease H-like"/>
    <property type="match status" value="1"/>
</dbReference>
<dbReference type="InterPro" id="IPR002156">
    <property type="entry name" value="RNaseH_domain"/>
</dbReference>
<evidence type="ECO:0000313" key="4">
    <source>
        <dbReference type="Proteomes" id="UP001472677"/>
    </source>
</evidence>
<dbReference type="PANTHER" id="PTHR47723">
    <property type="entry name" value="OS05G0353850 PROTEIN"/>
    <property type="match status" value="1"/>
</dbReference>
<comment type="caution">
    <text evidence="3">The sequence shown here is derived from an EMBL/GenBank/DDBJ whole genome shotgun (WGS) entry which is preliminary data.</text>
</comment>
<dbReference type="EMBL" id="JBBPBM010000020">
    <property type="protein sequence ID" value="KAK8550128.1"/>
    <property type="molecule type" value="Genomic_DNA"/>
</dbReference>
<dbReference type="InterPro" id="IPR044730">
    <property type="entry name" value="RNase_H-like_dom_plant"/>
</dbReference>
<keyword evidence="4" id="KW-1185">Reference proteome</keyword>
<feature type="domain" description="RNase H type-1" evidence="1">
    <location>
        <begin position="234"/>
        <end position="319"/>
    </location>
</feature>
<evidence type="ECO:0000313" key="3">
    <source>
        <dbReference type="EMBL" id="KAK8550128.1"/>
    </source>
</evidence>
<dbReference type="InterPro" id="IPR053151">
    <property type="entry name" value="RNase_H-like"/>
</dbReference>
<accession>A0ABR2DYX6</accession>
<evidence type="ECO:0000259" key="1">
    <source>
        <dbReference type="Pfam" id="PF13456"/>
    </source>
</evidence>
<dbReference type="InterPro" id="IPR026960">
    <property type="entry name" value="RVT-Znf"/>
</dbReference>
<dbReference type="Gene3D" id="3.30.420.10">
    <property type="entry name" value="Ribonuclease H-like superfamily/Ribonuclease H"/>
    <property type="match status" value="1"/>
</dbReference>
<proteinExistence type="predicted"/>
<organism evidence="3 4">
    <name type="scientific">Hibiscus sabdariffa</name>
    <name type="common">roselle</name>
    <dbReference type="NCBI Taxonomy" id="183260"/>
    <lineage>
        <taxon>Eukaryota</taxon>
        <taxon>Viridiplantae</taxon>
        <taxon>Streptophyta</taxon>
        <taxon>Embryophyta</taxon>
        <taxon>Tracheophyta</taxon>
        <taxon>Spermatophyta</taxon>
        <taxon>Magnoliopsida</taxon>
        <taxon>eudicotyledons</taxon>
        <taxon>Gunneridae</taxon>
        <taxon>Pentapetalae</taxon>
        <taxon>rosids</taxon>
        <taxon>malvids</taxon>
        <taxon>Malvales</taxon>
        <taxon>Malvaceae</taxon>
        <taxon>Malvoideae</taxon>
        <taxon>Hibiscus</taxon>
    </lineage>
</organism>
<dbReference type="Proteomes" id="UP001472677">
    <property type="component" value="Unassembled WGS sequence"/>
</dbReference>
<dbReference type="PANTHER" id="PTHR47723:SF13">
    <property type="entry name" value="PUTATIVE-RELATED"/>
    <property type="match status" value="1"/>
</dbReference>
<evidence type="ECO:0008006" key="5">
    <source>
        <dbReference type="Google" id="ProtNLM"/>
    </source>
</evidence>
<dbReference type="InterPro" id="IPR012337">
    <property type="entry name" value="RNaseH-like_sf"/>
</dbReference>